<gene>
    <name evidence="8" type="ORF">L0P79_17490</name>
    <name evidence="9" type="ORF">NE579_11795</name>
</gene>
<organism evidence="9 11">
    <name type="scientific">Intestinimonas massiliensis</name>
    <name type="common">ex Afouda et al. 2020</name>
    <dbReference type="NCBI Taxonomy" id="1673721"/>
    <lineage>
        <taxon>Bacteria</taxon>
        <taxon>Bacillati</taxon>
        <taxon>Bacillota</taxon>
        <taxon>Clostridia</taxon>
        <taxon>Eubacteriales</taxon>
        <taxon>Intestinimonas</taxon>
    </lineage>
</organism>
<dbReference type="GO" id="GO:0005886">
    <property type="term" value="C:plasma membrane"/>
    <property type="evidence" value="ECO:0007669"/>
    <property type="project" value="UniProtKB-SubCell"/>
</dbReference>
<dbReference type="Proteomes" id="UP001200313">
    <property type="component" value="Unassembled WGS sequence"/>
</dbReference>
<evidence type="ECO:0000256" key="3">
    <source>
        <dbReference type="ARBA" id="ARBA00022475"/>
    </source>
</evidence>
<dbReference type="AlphaFoldDB" id="A0AAW5JMR6"/>
<proteinExistence type="inferred from homology"/>
<evidence type="ECO:0000256" key="2">
    <source>
        <dbReference type="ARBA" id="ARBA00005262"/>
    </source>
</evidence>
<accession>A0AAW5JMR6</accession>
<evidence type="ECO:0000256" key="4">
    <source>
        <dbReference type="ARBA" id="ARBA00022692"/>
    </source>
</evidence>
<keyword evidence="3" id="KW-1003">Cell membrane</keyword>
<reference evidence="9" key="2">
    <citation type="submission" date="2022-06" db="EMBL/GenBank/DDBJ databases">
        <title>Isolation of gut microbiota from human fecal samples.</title>
        <authorList>
            <person name="Pamer E.G."/>
            <person name="Barat B."/>
            <person name="Waligurski E."/>
            <person name="Medina S."/>
            <person name="Paddock L."/>
            <person name="Mostad J."/>
        </authorList>
    </citation>
    <scope>NUCLEOTIDE SEQUENCE</scope>
    <source>
        <strain evidence="9">DFI.9.91</strain>
    </source>
</reference>
<sequence length="184" mass="19684">MTLLRLFWSFFQIGLFSFGGGYAALPLIQHQVVEQNGWLTISQFTDIITISQMTPGPIALNSATFVGIQIAGLPGALIATLGCILPSCIVALTLAWFYYKYRNLSLVKGVLQGLRPAVVALIASSGLSILLRALLAGNRLLSGVDFVAVALFAAALFVLRRWKPNPIWVMAGCGAAGLVLYSLV</sequence>
<dbReference type="Pfam" id="PF02417">
    <property type="entry name" value="Chromate_transp"/>
    <property type="match status" value="1"/>
</dbReference>
<feature type="transmembrane region" description="Helical" evidence="7">
    <location>
        <begin position="117"/>
        <end position="135"/>
    </location>
</feature>
<dbReference type="InterPro" id="IPR052518">
    <property type="entry name" value="CHR_Transporter"/>
</dbReference>
<dbReference type="GO" id="GO:0015109">
    <property type="term" value="F:chromate transmembrane transporter activity"/>
    <property type="evidence" value="ECO:0007669"/>
    <property type="project" value="InterPro"/>
</dbReference>
<comment type="caution">
    <text evidence="9">The sequence shown here is derived from an EMBL/GenBank/DDBJ whole genome shotgun (WGS) entry which is preliminary data.</text>
</comment>
<comment type="subcellular location">
    <subcellularLocation>
        <location evidence="1">Cell membrane</location>
        <topology evidence="1">Multi-pass membrane protein</topology>
    </subcellularLocation>
</comment>
<reference evidence="8 10" key="1">
    <citation type="submission" date="2022-01" db="EMBL/GenBank/DDBJ databases">
        <title>Collection of gut derived symbiotic bacterial strains cultured from healthy donors.</title>
        <authorList>
            <person name="Lin H."/>
            <person name="Kohout C."/>
            <person name="Waligurski E."/>
            <person name="Pamer E.G."/>
        </authorList>
    </citation>
    <scope>NUCLEOTIDE SEQUENCE [LARGE SCALE GENOMIC DNA]</scope>
    <source>
        <strain evidence="8 10">DFI.3.7</strain>
    </source>
</reference>
<dbReference type="PANTHER" id="PTHR43663:SF1">
    <property type="entry name" value="CHROMATE TRANSPORTER"/>
    <property type="match status" value="1"/>
</dbReference>
<protein>
    <submittedName>
        <fullName evidence="9">Chromate transporter</fullName>
    </submittedName>
</protein>
<evidence type="ECO:0000313" key="8">
    <source>
        <dbReference type="EMBL" id="MCG4528835.1"/>
    </source>
</evidence>
<feature type="transmembrane region" description="Helical" evidence="7">
    <location>
        <begin position="165"/>
        <end position="183"/>
    </location>
</feature>
<evidence type="ECO:0000313" key="9">
    <source>
        <dbReference type="EMBL" id="MCQ4771138.1"/>
    </source>
</evidence>
<comment type="similarity">
    <text evidence="2">Belongs to the chromate ion transporter (CHR) (TC 2.A.51) family.</text>
</comment>
<feature type="transmembrane region" description="Helical" evidence="7">
    <location>
        <begin position="6"/>
        <end position="25"/>
    </location>
</feature>
<name>A0AAW5JMR6_9FIRM</name>
<feature type="transmembrane region" description="Helical" evidence="7">
    <location>
        <begin position="76"/>
        <end position="97"/>
    </location>
</feature>
<dbReference type="RefSeq" id="WP_050618975.1">
    <property type="nucleotide sequence ID" value="NZ_JAKNJB010000046.1"/>
</dbReference>
<dbReference type="InterPro" id="IPR003370">
    <property type="entry name" value="Chromate_transpt"/>
</dbReference>
<evidence type="ECO:0000256" key="5">
    <source>
        <dbReference type="ARBA" id="ARBA00022989"/>
    </source>
</evidence>
<dbReference type="EMBL" id="JANFYS010000025">
    <property type="protein sequence ID" value="MCQ4771138.1"/>
    <property type="molecule type" value="Genomic_DNA"/>
</dbReference>
<dbReference type="PANTHER" id="PTHR43663">
    <property type="entry name" value="CHROMATE TRANSPORT PROTEIN-RELATED"/>
    <property type="match status" value="1"/>
</dbReference>
<keyword evidence="6 7" id="KW-0472">Membrane</keyword>
<dbReference type="EMBL" id="JAKNJB010000046">
    <property type="protein sequence ID" value="MCG4528835.1"/>
    <property type="molecule type" value="Genomic_DNA"/>
</dbReference>
<keyword evidence="10" id="KW-1185">Reference proteome</keyword>
<evidence type="ECO:0000256" key="6">
    <source>
        <dbReference type="ARBA" id="ARBA00023136"/>
    </source>
</evidence>
<evidence type="ECO:0000313" key="11">
    <source>
        <dbReference type="Proteomes" id="UP001204562"/>
    </source>
</evidence>
<dbReference type="Proteomes" id="UP001204562">
    <property type="component" value="Unassembled WGS sequence"/>
</dbReference>
<evidence type="ECO:0000256" key="1">
    <source>
        <dbReference type="ARBA" id="ARBA00004651"/>
    </source>
</evidence>
<keyword evidence="4 7" id="KW-0812">Transmembrane</keyword>
<evidence type="ECO:0000256" key="7">
    <source>
        <dbReference type="SAM" id="Phobius"/>
    </source>
</evidence>
<feature type="transmembrane region" description="Helical" evidence="7">
    <location>
        <begin position="140"/>
        <end position="159"/>
    </location>
</feature>
<evidence type="ECO:0000313" key="10">
    <source>
        <dbReference type="Proteomes" id="UP001200313"/>
    </source>
</evidence>
<keyword evidence="5 7" id="KW-1133">Transmembrane helix</keyword>